<evidence type="ECO:0000313" key="4">
    <source>
        <dbReference type="Proteomes" id="UP000317429"/>
    </source>
</evidence>
<feature type="compositionally biased region" description="Basic and acidic residues" evidence="1">
    <location>
        <begin position="13"/>
        <end position="27"/>
    </location>
</feature>
<dbReference type="Gene3D" id="3.40.50.200">
    <property type="entry name" value="Peptidase S8/S53 domain"/>
    <property type="match status" value="1"/>
</dbReference>
<gene>
    <name evidence="3" type="ORF">Pla175_49560</name>
</gene>
<accession>A0A518DJ72</accession>
<dbReference type="OrthoDB" id="9759014at2"/>
<dbReference type="InterPro" id="IPR000209">
    <property type="entry name" value="Peptidase_S8/S53_dom"/>
</dbReference>
<dbReference type="GO" id="GO:0004252">
    <property type="term" value="F:serine-type endopeptidase activity"/>
    <property type="evidence" value="ECO:0007669"/>
    <property type="project" value="InterPro"/>
</dbReference>
<feature type="region of interest" description="Disordered" evidence="1">
    <location>
        <begin position="1"/>
        <end position="27"/>
    </location>
</feature>
<reference evidence="3 4" key="1">
    <citation type="submission" date="2019-02" db="EMBL/GenBank/DDBJ databases">
        <title>Deep-cultivation of Planctomycetes and their phenomic and genomic characterization uncovers novel biology.</title>
        <authorList>
            <person name="Wiegand S."/>
            <person name="Jogler M."/>
            <person name="Boedeker C."/>
            <person name="Pinto D."/>
            <person name="Vollmers J."/>
            <person name="Rivas-Marin E."/>
            <person name="Kohn T."/>
            <person name="Peeters S.H."/>
            <person name="Heuer A."/>
            <person name="Rast P."/>
            <person name="Oberbeckmann S."/>
            <person name="Bunk B."/>
            <person name="Jeske O."/>
            <person name="Meyerdierks A."/>
            <person name="Storesund J.E."/>
            <person name="Kallscheuer N."/>
            <person name="Luecker S."/>
            <person name="Lage O.M."/>
            <person name="Pohl T."/>
            <person name="Merkel B.J."/>
            <person name="Hornburger P."/>
            <person name="Mueller R.-W."/>
            <person name="Bruemmer F."/>
            <person name="Labrenz M."/>
            <person name="Spormann A.M."/>
            <person name="Op den Camp H."/>
            <person name="Overmann J."/>
            <person name="Amann R."/>
            <person name="Jetten M.S.M."/>
            <person name="Mascher T."/>
            <person name="Medema M.H."/>
            <person name="Devos D.P."/>
            <person name="Kaster A.-K."/>
            <person name="Ovreas L."/>
            <person name="Rohde M."/>
            <person name="Galperin M.Y."/>
            <person name="Jogler C."/>
        </authorList>
    </citation>
    <scope>NUCLEOTIDE SEQUENCE [LARGE SCALE GENOMIC DNA]</scope>
    <source>
        <strain evidence="3 4">Pla175</strain>
    </source>
</reference>
<dbReference type="GO" id="GO:0006508">
    <property type="term" value="P:proteolysis"/>
    <property type="evidence" value="ECO:0007669"/>
    <property type="project" value="InterPro"/>
</dbReference>
<dbReference type="RefSeq" id="WP_145291699.1">
    <property type="nucleotide sequence ID" value="NZ_CP036291.1"/>
</dbReference>
<organism evidence="3 4">
    <name type="scientific">Pirellulimonas nuda</name>
    <dbReference type="NCBI Taxonomy" id="2528009"/>
    <lineage>
        <taxon>Bacteria</taxon>
        <taxon>Pseudomonadati</taxon>
        <taxon>Planctomycetota</taxon>
        <taxon>Planctomycetia</taxon>
        <taxon>Pirellulales</taxon>
        <taxon>Lacipirellulaceae</taxon>
        <taxon>Pirellulimonas</taxon>
    </lineage>
</organism>
<protein>
    <recommendedName>
        <fullName evidence="2">Peptidase S8/S53 domain-containing protein</fullName>
    </recommendedName>
</protein>
<proteinExistence type="predicted"/>
<evidence type="ECO:0000256" key="1">
    <source>
        <dbReference type="SAM" id="MobiDB-lite"/>
    </source>
</evidence>
<dbReference type="Pfam" id="PF00082">
    <property type="entry name" value="Peptidase_S8"/>
    <property type="match status" value="1"/>
</dbReference>
<evidence type="ECO:0000313" key="3">
    <source>
        <dbReference type="EMBL" id="QDU91527.1"/>
    </source>
</evidence>
<dbReference type="KEGG" id="pnd:Pla175_49560"/>
<name>A0A518DJ72_9BACT</name>
<feature type="domain" description="Peptidase S8/S53" evidence="2">
    <location>
        <begin position="268"/>
        <end position="596"/>
    </location>
</feature>
<dbReference type="InterPro" id="IPR036852">
    <property type="entry name" value="Peptidase_S8/S53_dom_sf"/>
</dbReference>
<sequence>MRARYTHPGTPRGEVESPPRPERQSHGAKLLDDLERAEREASRRLASEPLREGLHFLPLVFGESEAFDIPLERLEDERHGVRVVNMRRHGDQRRYLVAVPDSQVAAFAKKFREYQTNDTRAGNPKNEPLASATTSIDAGDIADYWTEVQEELPEEDETFWWEVWLSEQLAETAESNDDEEAAVWFRRIASQQDIAVSNRTVHFPDRTVVLAFASLTQWRSFPGLLARLAEFRRANLIASEFTQLSPSSQGEFIQDFLERVRFAAEDAPRVCLLDTGVNRGHPLLEQALAAKENQAYDNSWRSNDDAGHGTEMAGVALYGDLAVKLASDRRYRLSHRLEAVKVLPPSGGNEPPDYGPITVGAMAKAELQRPATSRAFCMAVTAEGDDMWWPTLWSAQIDQACAGAQDDVRRLVVLAAGNVREEVGQNYPDENYLSSVEDPGQSWNAITVGAYTNLTWIEEKGLDGYEPIAQPGALSPASRTSYCWIDSSWPYKPDVVFEGGNYAINEQGCVTSSEDLELLTTRSSPDGDALLGTVRDTSAATAQGARMAAKLMSEYPDYWPETIRGLVIHSAEWTRRMRQEFPRDRRKERLRVYGMGVPNMTRARRSASGYATMVVQETIQPFRMDGSEGKSHEMHMHDLPLPRQVLEDLGNTEVRMRVTLSYFVEPNPPRRGEVAKHQYASHGLRFSVKRPGETQTGMLKRLTRDAWSEGERERKRRDDRVVIDDRRWELGPERVAVRGSVHSDYWVGTAAELADSAQVCVYPVTGWWRFRRDPNVVEQETRYSLIVSISTDSSEIDLVQAVRAEIDIQVPIETEIEIELGS</sequence>
<dbReference type="SUPFAM" id="SSF52743">
    <property type="entry name" value="Subtilisin-like"/>
    <property type="match status" value="1"/>
</dbReference>
<evidence type="ECO:0000259" key="2">
    <source>
        <dbReference type="Pfam" id="PF00082"/>
    </source>
</evidence>
<dbReference type="CDD" id="cd04847">
    <property type="entry name" value="Peptidases_S8_Subtilisin_like_2"/>
    <property type="match status" value="1"/>
</dbReference>
<dbReference type="EMBL" id="CP036291">
    <property type="protein sequence ID" value="QDU91527.1"/>
    <property type="molecule type" value="Genomic_DNA"/>
</dbReference>
<dbReference type="InterPro" id="IPR034074">
    <property type="entry name" value="Y4bN_pept_dom"/>
</dbReference>
<keyword evidence="4" id="KW-1185">Reference proteome</keyword>
<dbReference type="AlphaFoldDB" id="A0A518DJ72"/>
<dbReference type="Proteomes" id="UP000317429">
    <property type="component" value="Chromosome"/>
</dbReference>